<dbReference type="RefSeq" id="WP_264556432.1">
    <property type="nucleotide sequence ID" value="NZ_CP109980.1"/>
</dbReference>
<feature type="transmembrane region" description="Helical" evidence="1">
    <location>
        <begin position="101"/>
        <end position="124"/>
    </location>
</feature>
<accession>A0ABD5YY02</accession>
<dbReference type="Proteomes" id="UP001596417">
    <property type="component" value="Unassembled WGS sequence"/>
</dbReference>
<gene>
    <name evidence="2" type="ORF">ACFQL7_23355</name>
</gene>
<reference evidence="2 3" key="1">
    <citation type="journal article" date="2019" name="Int. J. Syst. Evol. Microbiol.">
        <title>The Global Catalogue of Microorganisms (GCM) 10K type strain sequencing project: providing services to taxonomists for standard genome sequencing and annotation.</title>
        <authorList>
            <consortium name="The Broad Institute Genomics Platform"/>
            <consortium name="The Broad Institute Genome Sequencing Center for Infectious Disease"/>
            <person name="Wu L."/>
            <person name="Ma J."/>
        </authorList>
    </citation>
    <scope>NUCLEOTIDE SEQUENCE [LARGE SCALE GENOMIC DNA]</scope>
    <source>
        <strain evidence="2 3">RDMS1</strain>
    </source>
</reference>
<evidence type="ECO:0000256" key="1">
    <source>
        <dbReference type="SAM" id="Phobius"/>
    </source>
</evidence>
<dbReference type="EMBL" id="JBHTAX010000004">
    <property type="protein sequence ID" value="MFC7192460.1"/>
    <property type="molecule type" value="Genomic_DNA"/>
</dbReference>
<organism evidence="2 3">
    <name type="scientific">Halocatena marina</name>
    <dbReference type="NCBI Taxonomy" id="2934937"/>
    <lineage>
        <taxon>Archaea</taxon>
        <taxon>Methanobacteriati</taxon>
        <taxon>Methanobacteriota</taxon>
        <taxon>Stenosarchaea group</taxon>
        <taxon>Halobacteria</taxon>
        <taxon>Halobacteriales</taxon>
        <taxon>Natronomonadaceae</taxon>
        <taxon>Halocatena</taxon>
    </lineage>
</organism>
<proteinExistence type="predicted"/>
<keyword evidence="3" id="KW-1185">Reference proteome</keyword>
<keyword evidence="1" id="KW-1133">Transmembrane helix</keyword>
<dbReference type="GeneID" id="76202139"/>
<feature type="transmembrane region" description="Helical" evidence="1">
    <location>
        <begin position="14"/>
        <end position="36"/>
    </location>
</feature>
<evidence type="ECO:0000313" key="2">
    <source>
        <dbReference type="EMBL" id="MFC7192460.1"/>
    </source>
</evidence>
<name>A0ABD5YY02_9EURY</name>
<comment type="caution">
    <text evidence="2">The sequence shown here is derived from an EMBL/GenBank/DDBJ whole genome shotgun (WGS) entry which is preliminary data.</text>
</comment>
<keyword evidence="1" id="KW-0812">Transmembrane</keyword>
<evidence type="ECO:0000313" key="3">
    <source>
        <dbReference type="Proteomes" id="UP001596417"/>
    </source>
</evidence>
<feature type="transmembrane region" description="Helical" evidence="1">
    <location>
        <begin position="71"/>
        <end position="89"/>
    </location>
</feature>
<sequence length="143" mass="15800">MSVLNRLRNEFSGFGRVVVLWIALDLSLGNGVAMVLDVALTNQPVSESSMLVAVGATYVVQWWYPDVRLRTVWAFAITTMFTYFGLSLFDPAVIAGQTGGTIYYTVKASLFGIAALSLGCVVAWTNWREVLTTCTGLFLFRER</sequence>
<dbReference type="AlphaFoldDB" id="A0ABD5YY02"/>
<protein>
    <submittedName>
        <fullName evidence="2">Uncharacterized protein</fullName>
    </submittedName>
</protein>
<feature type="transmembrane region" description="Helical" evidence="1">
    <location>
        <begin position="48"/>
        <end position="65"/>
    </location>
</feature>
<keyword evidence="1" id="KW-0472">Membrane</keyword>